<dbReference type="Proteomes" id="UP000199371">
    <property type="component" value="Unassembled WGS sequence"/>
</dbReference>
<dbReference type="GO" id="GO:0042371">
    <property type="term" value="P:vitamin K biosynthetic process"/>
    <property type="evidence" value="ECO:0007669"/>
    <property type="project" value="TreeGrafter"/>
</dbReference>
<evidence type="ECO:0000256" key="6">
    <source>
        <dbReference type="ARBA" id="ARBA00022692"/>
    </source>
</evidence>
<dbReference type="InterPro" id="IPR000537">
    <property type="entry name" value="UbiA_prenyltransferase"/>
</dbReference>
<feature type="transmembrane region" description="Helical" evidence="9">
    <location>
        <begin position="273"/>
        <end position="297"/>
    </location>
</feature>
<accession>A0A1H6M6F7</accession>
<name>A0A1H6M6F7_9GAMM</name>
<feature type="transmembrane region" description="Helical" evidence="9">
    <location>
        <begin position="218"/>
        <end position="238"/>
    </location>
</feature>
<evidence type="ECO:0000256" key="1">
    <source>
        <dbReference type="ARBA" id="ARBA00004141"/>
    </source>
</evidence>
<comment type="subcellular location">
    <subcellularLocation>
        <location evidence="1">Membrane</location>
        <topology evidence="1">Multi-pass membrane protein</topology>
    </subcellularLocation>
</comment>
<keyword evidence="3" id="KW-0474">Menaquinone biosynthesis</keyword>
<dbReference type="Gene3D" id="1.10.357.140">
    <property type="entry name" value="UbiA prenyltransferase"/>
    <property type="match status" value="1"/>
</dbReference>
<evidence type="ECO:0000313" key="11">
    <source>
        <dbReference type="Proteomes" id="UP000199371"/>
    </source>
</evidence>
<keyword evidence="11" id="KW-1185">Reference proteome</keyword>
<dbReference type="RefSeq" id="WP_092793272.1">
    <property type="nucleotide sequence ID" value="NZ_FNXF01000007.1"/>
</dbReference>
<feature type="transmembrane region" description="Helical" evidence="9">
    <location>
        <begin position="93"/>
        <end position="111"/>
    </location>
</feature>
<dbReference type="GO" id="GO:0016020">
    <property type="term" value="C:membrane"/>
    <property type="evidence" value="ECO:0007669"/>
    <property type="project" value="UniProtKB-SubCell"/>
</dbReference>
<feature type="transmembrane region" description="Helical" evidence="9">
    <location>
        <begin position="140"/>
        <end position="164"/>
    </location>
</feature>
<feature type="transmembrane region" description="Helical" evidence="9">
    <location>
        <begin position="170"/>
        <end position="190"/>
    </location>
</feature>
<keyword evidence="4" id="KW-1003">Cell membrane</keyword>
<gene>
    <name evidence="10" type="ORF">SAMN05660691_02241</name>
</gene>
<dbReference type="InterPro" id="IPR026046">
    <property type="entry name" value="UBIAD1"/>
</dbReference>
<feature type="transmembrane region" description="Helical" evidence="9">
    <location>
        <begin position="37"/>
        <end position="57"/>
    </location>
</feature>
<comment type="pathway">
    <text evidence="2">Quinol/quinone metabolism; menaquinone biosynthesis.</text>
</comment>
<evidence type="ECO:0000256" key="5">
    <source>
        <dbReference type="ARBA" id="ARBA00022679"/>
    </source>
</evidence>
<dbReference type="Pfam" id="PF01040">
    <property type="entry name" value="UbiA"/>
    <property type="match status" value="1"/>
</dbReference>
<keyword evidence="7 9" id="KW-1133">Transmembrane helix</keyword>
<evidence type="ECO:0000256" key="9">
    <source>
        <dbReference type="SAM" id="Phobius"/>
    </source>
</evidence>
<evidence type="ECO:0000256" key="7">
    <source>
        <dbReference type="ARBA" id="ARBA00022989"/>
    </source>
</evidence>
<proteinExistence type="predicted"/>
<evidence type="ECO:0000256" key="3">
    <source>
        <dbReference type="ARBA" id="ARBA00022428"/>
    </source>
</evidence>
<dbReference type="AlphaFoldDB" id="A0A1H6M6F7"/>
<protein>
    <submittedName>
        <fullName evidence="10">1,4-dihydroxy-2-naphthoate octaprenyltransferase</fullName>
    </submittedName>
</protein>
<dbReference type="GO" id="GO:0004659">
    <property type="term" value="F:prenyltransferase activity"/>
    <property type="evidence" value="ECO:0007669"/>
    <property type="project" value="InterPro"/>
</dbReference>
<reference evidence="11" key="1">
    <citation type="submission" date="2016-10" db="EMBL/GenBank/DDBJ databases">
        <authorList>
            <person name="Varghese N."/>
            <person name="Submissions S."/>
        </authorList>
    </citation>
    <scope>NUCLEOTIDE SEQUENCE [LARGE SCALE GENOMIC DNA]</scope>
    <source>
        <strain evidence="11">DSM 17616</strain>
    </source>
</reference>
<dbReference type="GO" id="GO:0009234">
    <property type="term" value="P:menaquinone biosynthetic process"/>
    <property type="evidence" value="ECO:0007669"/>
    <property type="project" value="UniProtKB-UniPathway"/>
</dbReference>
<dbReference type="OrthoDB" id="3344514at2"/>
<evidence type="ECO:0000313" key="10">
    <source>
        <dbReference type="EMBL" id="SEH93056.1"/>
    </source>
</evidence>
<dbReference type="PANTHER" id="PTHR13929:SF0">
    <property type="entry name" value="UBIA PRENYLTRANSFERASE DOMAIN-CONTAINING PROTEIN 1"/>
    <property type="match status" value="1"/>
</dbReference>
<keyword evidence="8 9" id="KW-0472">Membrane</keyword>
<dbReference type="CDD" id="cd13962">
    <property type="entry name" value="PT_UbiA_UBIAD1"/>
    <property type="match status" value="1"/>
</dbReference>
<evidence type="ECO:0000256" key="8">
    <source>
        <dbReference type="ARBA" id="ARBA00023136"/>
    </source>
</evidence>
<dbReference type="UniPathway" id="UPA00079"/>
<keyword evidence="5 10" id="KW-0808">Transferase</keyword>
<dbReference type="InterPro" id="IPR044878">
    <property type="entry name" value="UbiA_sf"/>
</dbReference>
<evidence type="ECO:0000256" key="4">
    <source>
        <dbReference type="ARBA" id="ARBA00022475"/>
    </source>
</evidence>
<feature type="transmembrane region" description="Helical" evidence="9">
    <location>
        <begin position="244"/>
        <end position="261"/>
    </location>
</feature>
<organism evidence="10 11">
    <name type="scientific">Rheinheimera pacifica</name>
    <dbReference type="NCBI Taxonomy" id="173990"/>
    <lineage>
        <taxon>Bacteria</taxon>
        <taxon>Pseudomonadati</taxon>
        <taxon>Pseudomonadota</taxon>
        <taxon>Gammaproteobacteria</taxon>
        <taxon>Chromatiales</taxon>
        <taxon>Chromatiaceae</taxon>
        <taxon>Rheinheimera</taxon>
    </lineage>
</organism>
<keyword evidence="6 9" id="KW-0812">Transmembrane</keyword>
<feature type="transmembrane region" description="Helical" evidence="9">
    <location>
        <begin position="117"/>
        <end position="133"/>
    </location>
</feature>
<sequence length="302" mass="32615">MLKQLCGVARINFLSLTLVCIALAAGASWQAGFVLHYATLALVTAVGLCAHLSVNAFNEYFDFKSGLDFLTERTPFSGGSGTLVRHPTASTSALTLAIVSLLLTIGGGLYLSYQLNWLPLMLGMPGVVLIYAYTQYVNRWPLLCLLAPGIGFGVFMTLGSYWVLAGSVSAAAWVLAVIMLLLVSNLLLLNQFPDVDADRRVGRRHLPIVIGRRRSASVYTLLLLLSYLVLLAAVAGGILPRQCLLALLSLPLLIKLLPGLFRYADKPKQLTPYLGLNVLLCHLYPLLLLAGLIWAGIGHKAL</sequence>
<evidence type="ECO:0000256" key="2">
    <source>
        <dbReference type="ARBA" id="ARBA00004863"/>
    </source>
</evidence>
<dbReference type="PANTHER" id="PTHR13929">
    <property type="entry name" value="1,4-DIHYDROXY-2-NAPHTHOATE OCTAPRENYLTRANSFERASE"/>
    <property type="match status" value="1"/>
</dbReference>
<dbReference type="STRING" id="173990.SAMN05660691_02241"/>
<dbReference type="PIRSF" id="PIRSF005355">
    <property type="entry name" value="UBIAD1"/>
    <property type="match status" value="1"/>
</dbReference>
<dbReference type="EMBL" id="FNXF01000007">
    <property type="protein sequence ID" value="SEH93056.1"/>
    <property type="molecule type" value="Genomic_DNA"/>
</dbReference>
<feature type="transmembrane region" description="Helical" evidence="9">
    <location>
        <begin position="12"/>
        <end position="31"/>
    </location>
</feature>